<organism evidence="4 5">
    <name type="scientific">uncultured phage cr111_1</name>
    <dbReference type="NCBI Taxonomy" id="2772071"/>
    <lineage>
        <taxon>Viruses</taxon>
        <taxon>Duplodnaviria</taxon>
        <taxon>Heunggongvirae</taxon>
        <taxon>Uroviricota</taxon>
        <taxon>Caudoviricetes</taxon>
        <taxon>Crassvirales</taxon>
        <taxon>Steigviridae</taxon>
        <taxon>Asinivirinae</taxon>
        <taxon>Lahndsivirus</taxon>
        <taxon>Lahndsivirus rarus</taxon>
    </lineage>
</organism>
<dbReference type="Pfam" id="PF24729">
    <property type="entry name" value="Acb2_Tad1_hairpin"/>
    <property type="match status" value="1"/>
</dbReference>
<dbReference type="EMBL" id="MT774387">
    <property type="protein sequence ID" value="QOR59169.1"/>
    <property type="molecule type" value="Genomic_DNA"/>
</dbReference>
<keyword evidence="1" id="KW-0547">Nucleotide-binding</keyword>
<evidence type="ECO:0000256" key="2">
    <source>
        <dbReference type="SAM" id="MobiDB-lite"/>
    </source>
</evidence>
<proteinExistence type="predicted"/>
<feature type="region of interest" description="Disordered" evidence="2">
    <location>
        <begin position="53"/>
        <end position="79"/>
    </location>
</feature>
<dbReference type="RefSeq" id="YP_010111327.1">
    <property type="nucleotide sequence ID" value="NC_055880.1"/>
</dbReference>
<accession>A0A7M1S039</accession>
<evidence type="ECO:0000313" key="4">
    <source>
        <dbReference type="EMBL" id="QOR59169.1"/>
    </source>
</evidence>
<name>A0A7M1S039_9CAUD</name>
<dbReference type="GO" id="GO:0000166">
    <property type="term" value="F:nucleotide binding"/>
    <property type="evidence" value="ECO:0007669"/>
    <property type="project" value="UniProtKB-KW"/>
</dbReference>
<evidence type="ECO:0000259" key="3">
    <source>
        <dbReference type="Pfam" id="PF24729"/>
    </source>
</evidence>
<dbReference type="InterPro" id="IPR056098">
    <property type="entry name" value="Acb2/Tad1_hairpin"/>
</dbReference>
<evidence type="ECO:0000313" key="5">
    <source>
        <dbReference type="Proteomes" id="UP000594132"/>
    </source>
</evidence>
<dbReference type="GeneID" id="65129690"/>
<sequence length="79" mass="8925">MESEIVKTKQLRKDIDEILQRVKELSSTRERSLAITKLQEGVMWLGMHLKALNSPDPYPESKDPKSGDYVAPTADGLKL</sequence>
<reference evidence="4 5" key="1">
    <citation type="submission" date="2020-07" db="EMBL/GenBank/DDBJ databases">
        <title>Taxonomic proposal: Crassvirales, a new order of highly abundant and diverse bacterial viruses.</title>
        <authorList>
            <person name="Shkoporov A.N."/>
            <person name="Stockdale S.R."/>
            <person name="Guerin E."/>
            <person name="Ross R.P."/>
            <person name="Hill C."/>
        </authorList>
    </citation>
    <scope>NUCLEOTIDE SEQUENCE [LARGE SCALE GENOMIC DNA]</scope>
</reference>
<evidence type="ECO:0000256" key="1">
    <source>
        <dbReference type="ARBA" id="ARBA00022741"/>
    </source>
</evidence>
<dbReference type="KEGG" id="vg:65129690"/>
<keyword evidence="5" id="KW-1185">Reference proteome</keyword>
<dbReference type="Proteomes" id="UP000594132">
    <property type="component" value="Segment"/>
</dbReference>
<feature type="domain" description="Acb2/Tad1 hairpin" evidence="3">
    <location>
        <begin position="10"/>
        <end position="46"/>
    </location>
</feature>
<protein>
    <recommendedName>
        <fullName evidence="3">Acb2/Tad1 hairpin domain-containing protein</fullName>
    </recommendedName>
</protein>